<dbReference type="Pfam" id="PF04542">
    <property type="entry name" value="Sigma70_r2"/>
    <property type="match status" value="1"/>
</dbReference>
<dbReference type="Proteomes" id="UP000203589">
    <property type="component" value="Chromosome"/>
</dbReference>
<keyword evidence="3" id="KW-0731">Sigma factor</keyword>
<keyword evidence="4" id="KW-0804">Transcription</keyword>
<protein>
    <submittedName>
        <fullName evidence="6">ECF RNA polymerase sigma factor SigK</fullName>
    </submittedName>
</protein>
<dbReference type="InterPro" id="IPR014284">
    <property type="entry name" value="RNA_pol_sigma-70_dom"/>
</dbReference>
<dbReference type="InterPro" id="IPR039425">
    <property type="entry name" value="RNA_pol_sigma-70-like"/>
</dbReference>
<reference evidence="6 7" key="1">
    <citation type="submission" date="2017-07" db="EMBL/GenBank/DDBJ databases">
        <title>Genome Sequence of Antarctobacter heliothermus Strain SMS3 Isolated from a culture of the Diatom Skeletonema marinoi.</title>
        <authorList>
            <person name="Topel M."/>
            <person name="Pinder M.I.M."/>
            <person name="Johansson O.N."/>
            <person name="Kourtchenko O."/>
            <person name="Godhe A."/>
            <person name="Clarke A.K."/>
        </authorList>
    </citation>
    <scope>NUCLEOTIDE SEQUENCE [LARGE SCALE GENOMIC DNA]</scope>
    <source>
        <strain evidence="6 7">SMS3</strain>
    </source>
</reference>
<dbReference type="InterPro" id="IPR013324">
    <property type="entry name" value="RNA_pol_sigma_r3/r4-like"/>
</dbReference>
<feature type="domain" description="RNA polymerase sigma-70 region 2" evidence="5">
    <location>
        <begin position="25"/>
        <end position="89"/>
    </location>
</feature>
<organism evidence="6 7">
    <name type="scientific">Antarctobacter heliothermus</name>
    <dbReference type="NCBI Taxonomy" id="74033"/>
    <lineage>
        <taxon>Bacteria</taxon>
        <taxon>Pseudomonadati</taxon>
        <taxon>Pseudomonadota</taxon>
        <taxon>Alphaproteobacteria</taxon>
        <taxon>Rhodobacterales</taxon>
        <taxon>Roseobacteraceae</taxon>
        <taxon>Antarctobacter</taxon>
    </lineage>
</organism>
<evidence type="ECO:0000256" key="1">
    <source>
        <dbReference type="ARBA" id="ARBA00010641"/>
    </source>
</evidence>
<dbReference type="PANTHER" id="PTHR43133:SF62">
    <property type="entry name" value="RNA POLYMERASE SIGMA FACTOR SIGZ"/>
    <property type="match status" value="1"/>
</dbReference>
<proteinExistence type="inferred from homology"/>
<dbReference type="InterPro" id="IPR007627">
    <property type="entry name" value="RNA_pol_sigma70_r2"/>
</dbReference>
<evidence type="ECO:0000259" key="5">
    <source>
        <dbReference type="Pfam" id="PF04542"/>
    </source>
</evidence>
<accession>A0A222EA61</accession>
<dbReference type="OrthoDB" id="9803470at2"/>
<evidence type="ECO:0000256" key="4">
    <source>
        <dbReference type="ARBA" id="ARBA00023163"/>
    </source>
</evidence>
<dbReference type="RefSeq" id="WP_094036555.1">
    <property type="nucleotide sequence ID" value="NZ_CP022540.1"/>
</dbReference>
<dbReference type="InterPro" id="IPR013325">
    <property type="entry name" value="RNA_pol_sigma_r2"/>
</dbReference>
<evidence type="ECO:0000256" key="2">
    <source>
        <dbReference type="ARBA" id="ARBA00023015"/>
    </source>
</evidence>
<evidence type="ECO:0000313" key="7">
    <source>
        <dbReference type="Proteomes" id="UP000203589"/>
    </source>
</evidence>
<keyword evidence="7" id="KW-1185">Reference proteome</keyword>
<dbReference type="Gene3D" id="1.10.10.10">
    <property type="entry name" value="Winged helix-like DNA-binding domain superfamily/Winged helix DNA-binding domain"/>
    <property type="match status" value="1"/>
</dbReference>
<dbReference type="Gene3D" id="1.10.1740.10">
    <property type="match status" value="1"/>
</dbReference>
<dbReference type="KEGG" id="aht:ANTHELSMS3_04247"/>
<dbReference type="GO" id="GO:0016987">
    <property type="term" value="F:sigma factor activity"/>
    <property type="evidence" value="ECO:0007669"/>
    <property type="project" value="UniProtKB-KW"/>
</dbReference>
<evidence type="ECO:0000256" key="3">
    <source>
        <dbReference type="ARBA" id="ARBA00023082"/>
    </source>
</evidence>
<dbReference type="GO" id="GO:0006352">
    <property type="term" value="P:DNA-templated transcription initiation"/>
    <property type="evidence" value="ECO:0007669"/>
    <property type="project" value="InterPro"/>
</dbReference>
<gene>
    <name evidence="6" type="ORF">ANTHELSMS3_04247</name>
</gene>
<dbReference type="SUPFAM" id="SSF88946">
    <property type="entry name" value="Sigma2 domain of RNA polymerase sigma factors"/>
    <property type="match status" value="1"/>
</dbReference>
<dbReference type="PANTHER" id="PTHR43133">
    <property type="entry name" value="RNA POLYMERASE ECF-TYPE SIGMA FACTO"/>
    <property type="match status" value="1"/>
</dbReference>
<dbReference type="EMBL" id="CP022540">
    <property type="protein sequence ID" value="ASP22851.1"/>
    <property type="molecule type" value="Genomic_DNA"/>
</dbReference>
<keyword evidence="2" id="KW-0805">Transcription regulation</keyword>
<evidence type="ECO:0000313" key="6">
    <source>
        <dbReference type="EMBL" id="ASP22851.1"/>
    </source>
</evidence>
<sequence>MTAQEEIEALLARVSRGDRTAFRKLYAATSSKLYGIALRILRDEALAQEVMEEVFTGVWERAAQYRGALASPLTWLVTITRDASIARLGAERAAGRMTGPVEITERLYAPRPEVKELEGLRAEAQALETCLRELPRARADMLRQAYLYGATYADLARSAGASQDSLRATLRDDLLALRDCLSR</sequence>
<name>A0A222EA61_9RHOB</name>
<dbReference type="NCBIfam" id="TIGR02937">
    <property type="entry name" value="sigma70-ECF"/>
    <property type="match status" value="1"/>
</dbReference>
<dbReference type="SUPFAM" id="SSF88659">
    <property type="entry name" value="Sigma3 and sigma4 domains of RNA polymerase sigma factors"/>
    <property type="match status" value="1"/>
</dbReference>
<comment type="similarity">
    <text evidence="1">Belongs to the sigma-70 factor family. ECF subfamily.</text>
</comment>
<dbReference type="InterPro" id="IPR036388">
    <property type="entry name" value="WH-like_DNA-bd_sf"/>
</dbReference>
<dbReference type="AlphaFoldDB" id="A0A222EA61"/>